<dbReference type="EMBL" id="MZ209712">
    <property type="protein sequence ID" value="UHR49713.1"/>
    <property type="molecule type" value="Viral_cRNA"/>
</dbReference>
<dbReference type="Proteomes" id="UP001264633">
    <property type="component" value="Segment"/>
</dbReference>
<proteinExistence type="predicted"/>
<accession>A0A8K1XG57</accession>
<sequence>MNMQRMVHHQRRGHVDASPVLDLVSQVKLKNSNVVNEASQRYLQMDINAGPAPEHVKVTFYTITRLFRNENDPNIRVVWNSLDPETRPETPAALYLLSLEDSEYLTQSLFKLLRTEKYDYFTTLMIGNSLMTTLSPNFLESLQAILDNQGAYHNAISLTEFIQLYPQLATANPFDLQRFWKMNPGHYMFGYSLFFTLIGKALNANNYQGWMTQRTRSFSRPLGLSEKDPKFAVLRPTLTVCYNFYTEVKTFWEIRALYFGTLWSMSKSSDLRAQGCRVSIALLRNAEMTNFSMILMWIISINEILMGWQELNKYHPYICAAYSKYQQMGDMAPWGKLILPPNEMTEFAAEKLIVPFSVARALSAKYGSATANQIEGVNKNSAVERIVTHALKIVSVAGGARTIDAMAVRAWKLDGYENKELVKLLDQGALEGEMIEEPEQGADVENRI</sequence>
<name>A0A8K1XG57_9MONO</name>
<reference evidence="1" key="1">
    <citation type="submission" date="2021-05" db="EMBL/GenBank/DDBJ databases">
        <authorList>
            <person name="Feng G."/>
        </authorList>
    </citation>
    <scope>NUCLEOTIDE SEQUENCE</scope>
    <source>
        <strain evidence="1">QCYXFY8</strain>
    </source>
</reference>
<evidence type="ECO:0000313" key="2">
    <source>
        <dbReference type="Proteomes" id="UP001264633"/>
    </source>
</evidence>
<gene>
    <name evidence="1" type="ORF">FuLiV2_gp1</name>
</gene>
<organism evidence="1 2">
    <name type="scientific">Hangzhou lispivirus 1</name>
    <dbReference type="NCBI Taxonomy" id="2905568"/>
    <lineage>
        <taxon>Viruses</taxon>
        <taxon>Riboviria</taxon>
        <taxon>Orthornavirae</taxon>
        <taxon>Negarnaviricota</taxon>
        <taxon>Haploviricotina</taxon>
        <taxon>Monjiviricetes</taxon>
        <taxon>Mononegavirales</taxon>
        <taxon>Lispiviridae</taxon>
        <taxon>Robevirus</taxon>
        <taxon>Robevirus hanzense</taxon>
    </lineage>
</organism>
<evidence type="ECO:0000313" key="1">
    <source>
        <dbReference type="EMBL" id="UHR49713.1"/>
    </source>
</evidence>
<keyword evidence="2" id="KW-1185">Reference proteome</keyword>
<evidence type="ECO:0008006" key="3">
    <source>
        <dbReference type="Google" id="ProtNLM"/>
    </source>
</evidence>
<protein>
    <recommendedName>
        <fullName evidence="3">Nucleoprotein</fullName>
    </recommendedName>
</protein>